<dbReference type="EMBL" id="JAOVZR010000001">
    <property type="protein sequence ID" value="MCY0150205.1"/>
    <property type="molecule type" value="Genomic_DNA"/>
</dbReference>
<keyword evidence="7" id="KW-1185">Reference proteome</keyword>
<dbReference type="RefSeq" id="WP_267655639.1">
    <property type="nucleotide sequence ID" value="NZ_JAOVZR010000001.1"/>
</dbReference>
<evidence type="ECO:0000313" key="6">
    <source>
        <dbReference type="EMBL" id="MCY0150205.1"/>
    </source>
</evidence>
<evidence type="ECO:0000256" key="2">
    <source>
        <dbReference type="ARBA" id="ARBA00022603"/>
    </source>
</evidence>
<dbReference type="Pfam" id="PF01555">
    <property type="entry name" value="N6_N4_Mtase"/>
    <property type="match status" value="1"/>
</dbReference>
<proteinExistence type="predicted"/>
<organism evidence="6 7">
    <name type="scientific">Hoeflea algicola</name>
    <dbReference type="NCBI Taxonomy" id="2983763"/>
    <lineage>
        <taxon>Bacteria</taxon>
        <taxon>Pseudomonadati</taxon>
        <taxon>Pseudomonadota</taxon>
        <taxon>Alphaproteobacteria</taxon>
        <taxon>Hyphomicrobiales</taxon>
        <taxon>Rhizobiaceae</taxon>
        <taxon>Hoeflea</taxon>
    </lineage>
</organism>
<dbReference type="Proteomes" id="UP001073227">
    <property type="component" value="Unassembled WGS sequence"/>
</dbReference>
<gene>
    <name evidence="6" type="ORF">OEG84_21480</name>
</gene>
<sequence length="164" mass="18157">MIENDEIYFGKDDRASPKLKRFLRDVKEGMTWTTLWDFAPFNTSGSNEMSEIFGNSVMFENPKPVGLLEHIIDMGAEGDDIVLDFFAGASSTAHAVMKKMPPTGGNANLSWFSFLNQLDTLLKQVRQALRQLPIYRKNASVGLAQKSSKGSVIPIGTGMLAFAY</sequence>
<accession>A0ABT3ZEH6</accession>
<feature type="domain" description="DNA methylase N-4/N-6" evidence="5">
    <location>
        <begin position="25"/>
        <end position="98"/>
    </location>
</feature>
<protein>
    <recommendedName>
        <fullName evidence="1">site-specific DNA-methyltransferase (adenine-specific)</fullName>
        <ecNumber evidence="1">2.1.1.72</ecNumber>
    </recommendedName>
</protein>
<evidence type="ECO:0000256" key="3">
    <source>
        <dbReference type="ARBA" id="ARBA00022679"/>
    </source>
</evidence>
<dbReference type="InterPro" id="IPR029063">
    <property type="entry name" value="SAM-dependent_MTases_sf"/>
</dbReference>
<name>A0ABT3ZEH6_9HYPH</name>
<dbReference type="Gene3D" id="3.40.50.150">
    <property type="entry name" value="Vaccinia Virus protein VP39"/>
    <property type="match status" value="1"/>
</dbReference>
<keyword evidence="3" id="KW-0808">Transferase</keyword>
<evidence type="ECO:0000313" key="7">
    <source>
        <dbReference type="Proteomes" id="UP001073227"/>
    </source>
</evidence>
<evidence type="ECO:0000259" key="5">
    <source>
        <dbReference type="Pfam" id="PF01555"/>
    </source>
</evidence>
<dbReference type="EC" id="2.1.1.72" evidence="1"/>
<evidence type="ECO:0000256" key="4">
    <source>
        <dbReference type="ARBA" id="ARBA00047942"/>
    </source>
</evidence>
<evidence type="ECO:0000256" key="1">
    <source>
        <dbReference type="ARBA" id="ARBA00011900"/>
    </source>
</evidence>
<comment type="caution">
    <text evidence="6">The sequence shown here is derived from an EMBL/GenBank/DDBJ whole genome shotgun (WGS) entry which is preliminary data.</text>
</comment>
<reference evidence="6" key="1">
    <citation type="submission" date="2022-10" db="EMBL/GenBank/DDBJ databases">
        <title>Hoeflea sp. G2-23, isolated from marine algae.</title>
        <authorList>
            <person name="Kristyanto S."/>
            <person name="Kim J.M."/>
            <person name="Jeon C.O."/>
        </authorList>
    </citation>
    <scope>NUCLEOTIDE SEQUENCE</scope>
    <source>
        <strain evidence="6">G2-23</strain>
    </source>
</reference>
<dbReference type="SUPFAM" id="SSF53335">
    <property type="entry name" value="S-adenosyl-L-methionine-dependent methyltransferases"/>
    <property type="match status" value="1"/>
</dbReference>
<dbReference type="InterPro" id="IPR002941">
    <property type="entry name" value="DNA_methylase_N4/N6"/>
</dbReference>
<keyword evidence="2" id="KW-0489">Methyltransferase</keyword>
<comment type="catalytic activity">
    <reaction evidence="4">
        <text>a 2'-deoxyadenosine in DNA + S-adenosyl-L-methionine = an N(6)-methyl-2'-deoxyadenosine in DNA + S-adenosyl-L-homocysteine + H(+)</text>
        <dbReference type="Rhea" id="RHEA:15197"/>
        <dbReference type="Rhea" id="RHEA-COMP:12418"/>
        <dbReference type="Rhea" id="RHEA-COMP:12419"/>
        <dbReference type="ChEBI" id="CHEBI:15378"/>
        <dbReference type="ChEBI" id="CHEBI:57856"/>
        <dbReference type="ChEBI" id="CHEBI:59789"/>
        <dbReference type="ChEBI" id="CHEBI:90615"/>
        <dbReference type="ChEBI" id="CHEBI:90616"/>
        <dbReference type="EC" id="2.1.1.72"/>
    </reaction>
</comment>